<dbReference type="GO" id="GO:0005092">
    <property type="term" value="F:GDP-dissociation inhibitor activity"/>
    <property type="evidence" value="ECO:0007669"/>
    <property type="project" value="InterPro"/>
</dbReference>
<dbReference type="Gene3D" id="3.50.50.60">
    <property type="entry name" value="FAD/NAD(P)-binding domain"/>
    <property type="match status" value="1"/>
</dbReference>
<dbReference type="InterPro" id="IPR036188">
    <property type="entry name" value="FAD/NAD-bd_sf"/>
</dbReference>
<evidence type="ECO:0000313" key="3">
    <source>
        <dbReference type="Proteomes" id="UP001454036"/>
    </source>
</evidence>
<dbReference type="PANTHER" id="PTHR11787">
    <property type="entry name" value="RAB GDP-DISSOCIATION INHIBITOR"/>
    <property type="match status" value="1"/>
</dbReference>
<dbReference type="Proteomes" id="UP001454036">
    <property type="component" value="Unassembled WGS sequence"/>
</dbReference>
<organism evidence="2 3">
    <name type="scientific">Lithospermum erythrorhizon</name>
    <name type="common">Purple gromwell</name>
    <name type="synonym">Lithospermum officinale var. erythrorhizon</name>
    <dbReference type="NCBI Taxonomy" id="34254"/>
    <lineage>
        <taxon>Eukaryota</taxon>
        <taxon>Viridiplantae</taxon>
        <taxon>Streptophyta</taxon>
        <taxon>Embryophyta</taxon>
        <taxon>Tracheophyta</taxon>
        <taxon>Spermatophyta</taxon>
        <taxon>Magnoliopsida</taxon>
        <taxon>eudicotyledons</taxon>
        <taxon>Gunneridae</taxon>
        <taxon>Pentapetalae</taxon>
        <taxon>asterids</taxon>
        <taxon>lamiids</taxon>
        <taxon>Boraginales</taxon>
        <taxon>Boraginaceae</taxon>
        <taxon>Boraginoideae</taxon>
        <taxon>Lithospermeae</taxon>
        <taxon>Lithospermum</taxon>
    </lineage>
</organism>
<accession>A0AAV3PXK3</accession>
<dbReference type="AlphaFoldDB" id="A0AAV3PXK3"/>
<proteinExistence type="inferred from homology"/>
<comment type="caution">
    <text evidence="2">The sequence shown here is derived from an EMBL/GenBank/DDBJ whole genome shotgun (WGS) entry which is preliminary data.</text>
</comment>
<evidence type="ECO:0000256" key="1">
    <source>
        <dbReference type="ARBA" id="ARBA00005593"/>
    </source>
</evidence>
<dbReference type="Gene3D" id="1.10.405.10">
    <property type="entry name" value="Guanine Nucleotide Dissociation Inhibitor, domain 1"/>
    <property type="match status" value="1"/>
</dbReference>
<gene>
    <name evidence="2" type="ORF">LIER_38293</name>
</gene>
<dbReference type="PANTHER" id="PTHR11787:SF4">
    <property type="entry name" value="CHM, RAB ESCORT PROTEIN 1"/>
    <property type="match status" value="1"/>
</dbReference>
<comment type="similarity">
    <text evidence="1">Belongs to the Rab GDI family.</text>
</comment>
<dbReference type="Gene3D" id="3.30.519.10">
    <property type="entry name" value="Guanine Nucleotide Dissociation Inhibitor, domain 2"/>
    <property type="match status" value="1"/>
</dbReference>
<protein>
    <submittedName>
        <fullName evidence="2">G-protein modulator</fullName>
    </submittedName>
</protein>
<dbReference type="GO" id="GO:0007264">
    <property type="term" value="P:small GTPase-mediated signal transduction"/>
    <property type="evidence" value="ECO:0007669"/>
    <property type="project" value="InterPro"/>
</dbReference>
<dbReference type="InterPro" id="IPR018203">
    <property type="entry name" value="GDP_dissociation_inhibitor"/>
</dbReference>
<dbReference type="SUPFAM" id="SSF54373">
    <property type="entry name" value="FAD-linked reductases, C-terminal domain"/>
    <property type="match status" value="1"/>
</dbReference>
<dbReference type="Pfam" id="PF00996">
    <property type="entry name" value="GDI"/>
    <property type="match status" value="1"/>
</dbReference>
<name>A0AAV3PXK3_LITER</name>
<dbReference type="PRINTS" id="PR00891">
    <property type="entry name" value="RABGDIREP"/>
</dbReference>
<dbReference type="GO" id="GO:0016192">
    <property type="term" value="P:vesicle-mediated transport"/>
    <property type="evidence" value="ECO:0007669"/>
    <property type="project" value="TreeGrafter"/>
</dbReference>
<reference evidence="2 3" key="1">
    <citation type="submission" date="2024-01" db="EMBL/GenBank/DDBJ databases">
        <title>The complete chloroplast genome sequence of Lithospermum erythrorhizon: insights into the phylogenetic relationship among Boraginaceae species and the maternal lineages of purple gromwells.</title>
        <authorList>
            <person name="Okada T."/>
            <person name="Watanabe K."/>
        </authorList>
    </citation>
    <scope>NUCLEOTIDE SEQUENCE [LARGE SCALE GENOMIC DNA]</scope>
</reference>
<dbReference type="GO" id="GO:0005968">
    <property type="term" value="C:Rab-protein geranylgeranyltransferase complex"/>
    <property type="evidence" value="ECO:0007669"/>
    <property type="project" value="TreeGrafter"/>
</dbReference>
<dbReference type="SUPFAM" id="SSF51905">
    <property type="entry name" value="FAD/NAD(P)-binding domain"/>
    <property type="match status" value="1"/>
</dbReference>
<dbReference type="GO" id="GO:0005634">
    <property type="term" value="C:nucleus"/>
    <property type="evidence" value="ECO:0007669"/>
    <property type="project" value="TreeGrafter"/>
</dbReference>
<dbReference type="EMBL" id="BAABME010019256">
    <property type="protein sequence ID" value="GAA0156574.1"/>
    <property type="molecule type" value="Genomic_DNA"/>
</dbReference>
<evidence type="ECO:0000313" key="2">
    <source>
        <dbReference type="EMBL" id="GAA0156574.1"/>
    </source>
</evidence>
<keyword evidence="3" id="KW-1185">Reference proteome</keyword>
<dbReference type="GO" id="GO:0005829">
    <property type="term" value="C:cytosol"/>
    <property type="evidence" value="ECO:0007669"/>
    <property type="project" value="TreeGrafter"/>
</dbReference>
<sequence length="427" mass="47161">MTNLILESGVNKYMEFKEIDGSYIGGKEGGLDRVPDSRSSIFKDKKLSLQEKNRLMRFFKMVNKHIGDGNEVGGGDGDGLISREDLEMPFVEFLSKKMELSKKLREMILYAIAMADYDQDNGDVCKDLLSTKDGIKCLGLYHSSVGRFPGAPGAMIYPIYGQGELPQAFCRRAAVKGCIYVLRMPVDFLLMNKDSGNYEGVKLASGQELFSNKVIVAPSFIDTSPEDKPSVANVLDYSKDFSLGDSRHKLAKAICISNASIKPNSANCLVFFPPRSLNAEHVSSVRVLQLSSNVAVCPPGMFVTYLSAPCDHNMQGKNLLQSAIDVLFYVPVSGSSTNSTSDDENKNLYLKPSLLWSAFYIQELTSLQGADDSIFSTPMPDGDLHYNNIVDVTKKLFQKMYPEDEFSATANSFNEVDSDFGPEVEEL</sequence>